<comment type="caution">
    <text evidence="1">The sequence shown here is derived from an EMBL/GenBank/DDBJ whole genome shotgun (WGS) entry which is preliminary data.</text>
</comment>
<evidence type="ECO:0000313" key="2">
    <source>
        <dbReference type="Proteomes" id="UP000215335"/>
    </source>
</evidence>
<dbReference type="PANTHER" id="PTHR46579">
    <property type="entry name" value="F5/8 TYPE C DOMAIN-CONTAINING PROTEIN-RELATED"/>
    <property type="match status" value="1"/>
</dbReference>
<dbReference type="Proteomes" id="UP000215335">
    <property type="component" value="Unassembled WGS sequence"/>
</dbReference>
<dbReference type="AlphaFoldDB" id="A0A232EGD8"/>
<dbReference type="PANTHER" id="PTHR46579:SF1">
    <property type="entry name" value="F5_8 TYPE C DOMAIN-CONTAINING PROTEIN"/>
    <property type="match status" value="1"/>
</dbReference>
<accession>A0A232EGD8</accession>
<dbReference type="EMBL" id="NNAY01004786">
    <property type="protein sequence ID" value="OXU17411.1"/>
    <property type="molecule type" value="Genomic_DNA"/>
</dbReference>
<reference evidence="1 2" key="1">
    <citation type="journal article" date="2017" name="Curr. Biol.">
        <title>The Evolution of Venom by Co-option of Single-Copy Genes.</title>
        <authorList>
            <person name="Martinson E.O."/>
            <person name="Mrinalini"/>
            <person name="Kelkar Y.D."/>
            <person name="Chang C.H."/>
            <person name="Werren J.H."/>
        </authorList>
    </citation>
    <scope>NUCLEOTIDE SEQUENCE [LARGE SCALE GENOMIC DNA]</scope>
    <source>
        <strain evidence="1 2">Alberta</strain>
        <tissue evidence="1">Whole body</tissue>
    </source>
</reference>
<dbReference type="InterPro" id="IPR004242">
    <property type="entry name" value="Transposase_21"/>
</dbReference>
<dbReference type="OrthoDB" id="8191915at2759"/>
<evidence type="ECO:0000313" key="1">
    <source>
        <dbReference type="EMBL" id="OXU17411.1"/>
    </source>
</evidence>
<dbReference type="Pfam" id="PF02992">
    <property type="entry name" value="Transposase_21"/>
    <property type="match status" value="1"/>
</dbReference>
<dbReference type="STRING" id="543379.A0A232EGD8"/>
<organism evidence="1 2">
    <name type="scientific">Trichomalopsis sarcophagae</name>
    <dbReference type="NCBI Taxonomy" id="543379"/>
    <lineage>
        <taxon>Eukaryota</taxon>
        <taxon>Metazoa</taxon>
        <taxon>Ecdysozoa</taxon>
        <taxon>Arthropoda</taxon>
        <taxon>Hexapoda</taxon>
        <taxon>Insecta</taxon>
        <taxon>Pterygota</taxon>
        <taxon>Neoptera</taxon>
        <taxon>Endopterygota</taxon>
        <taxon>Hymenoptera</taxon>
        <taxon>Apocrita</taxon>
        <taxon>Proctotrupomorpha</taxon>
        <taxon>Chalcidoidea</taxon>
        <taxon>Pteromalidae</taxon>
        <taxon>Pteromalinae</taxon>
        <taxon>Trichomalopsis</taxon>
    </lineage>
</organism>
<protein>
    <submittedName>
        <fullName evidence="1">Uncharacterized protein</fullName>
    </submittedName>
</protein>
<sequence>MNDNHRAAHDNYEDFYDGRMYANFVASLPEDERRSYLTATFNSDGSPVFKSSKFSVWPIQMNVNEVPPAVRTKRPLTYALWFGHDKPNMNIFLKPFVEGINKLSQTGIVCEIRNERKTIKVYALCCCVDLVARAPMQGFVQFNGYYGCPWCLHPGELIAHNTGAAIKYILLNEIPERRSEERTVVHIQEALDTGNSAYGVKKVTPLLVLNKFNIIDGFVPDPMHCIDLGIAKQFCEYWFNSSQKPFSISNADMERIDNYIKSFKVPTQLARLSRSIKDQKFWKAREWENWILFYSLPILREIYGFARYLKHWSFARAFYLLQKNSITQDELIIADQLLRDFVAETECLYTKDAMTFNIHQLLHSGYIFESGNGKIVRSVHATKGVVSQVCRNLSMSESIVLMDQHLSEKEESAAREYCFYLENRVTRKTLKMGINRYFGRSSVPDARFMQNIAEDDRYRYKSYKKIIKNQCVYKSCKKVLHRSNNSFVQTRNQQYVQLIEFVIDIENNTELTLCNIIEVENGFDVCTNLQRIVRIQENVTVIDTSDIDKLCVWMIIDRKQYICAVPNMYWYS</sequence>
<proteinExistence type="predicted"/>
<gene>
    <name evidence="1" type="ORF">TSAR_006242</name>
</gene>
<keyword evidence="2" id="KW-1185">Reference proteome</keyword>
<name>A0A232EGD8_9HYME</name>